<organism evidence="2 3">
    <name type="scientific">Halobacillus salinus</name>
    <dbReference type="NCBI Taxonomy" id="192814"/>
    <lineage>
        <taxon>Bacteria</taxon>
        <taxon>Bacillati</taxon>
        <taxon>Bacillota</taxon>
        <taxon>Bacilli</taxon>
        <taxon>Bacillales</taxon>
        <taxon>Bacillaceae</taxon>
        <taxon>Halobacillus</taxon>
    </lineage>
</organism>
<keyword evidence="1" id="KW-0472">Membrane</keyword>
<evidence type="ECO:0000256" key="1">
    <source>
        <dbReference type="SAM" id="Phobius"/>
    </source>
</evidence>
<sequence length="125" mass="14012">MQDTSILQVPTDLWPVADFFFQGLGSEVNMNNPDEVSMLFRSFLLLYLTTVILTIVTFKLGFARKLPLMKTVVVYAVLVIGTFLLTLILGLNLPLPESIAVAALILGIYRLRLHKERSGRESQQS</sequence>
<proteinExistence type="predicted"/>
<dbReference type="STRING" id="192814.GCA_900166575_02074"/>
<evidence type="ECO:0000313" key="3">
    <source>
        <dbReference type="Proteomes" id="UP000297982"/>
    </source>
</evidence>
<dbReference type="AlphaFoldDB" id="A0A4Z0H584"/>
<evidence type="ECO:0008006" key="4">
    <source>
        <dbReference type="Google" id="ProtNLM"/>
    </source>
</evidence>
<keyword evidence="1" id="KW-1133">Transmembrane helix</keyword>
<dbReference type="RefSeq" id="WP_079480422.1">
    <property type="nucleotide sequence ID" value="NZ_FVYZ01000004.1"/>
</dbReference>
<evidence type="ECO:0000313" key="2">
    <source>
        <dbReference type="EMBL" id="TGB05054.1"/>
    </source>
</evidence>
<comment type="caution">
    <text evidence="2">The sequence shown here is derived from an EMBL/GenBank/DDBJ whole genome shotgun (WGS) entry which is preliminary data.</text>
</comment>
<dbReference type="Proteomes" id="UP000297982">
    <property type="component" value="Unassembled WGS sequence"/>
</dbReference>
<reference evidence="2 3" key="1">
    <citation type="journal article" date="2003" name="Int. J. Syst. Evol. Microbiol.">
        <title>Halobacillus salinus sp. nov., isolated from a salt lake on the coast of the East Sea in Korea.</title>
        <authorList>
            <person name="Yoon J.H."/>
            <person name="Kang K.H."/>
            <person name="Park Y.H."/>
        </authorList>
    </citation>
    <scope>NUCLEOTIDE SEQUENCE [LARGE SCALE GENOMIC DNA]</scope>
    <source>
        <strain evidence="2 3">HSL-3</strain>
    </source>
</reference>
<dbReference type="EMBL" id="SRJC01000001">
    <property type="protein sequence ID" value="TGB05054.1"/>
    <property type="molecule type" value="Genomic_DNA"/>
</dbReference>
<keyword evidence="3" id="KW-1185">Reference proteome</keyword>
<dbReference type="Pfam" id="PF14036">
    <property type="entry name" value="YlaH"/>
    <property type="match status" value="1"/>
</dbReference>
<dbReference type="OrthoDB" id="2680377at2"/>
<keyword evidence="1" id="KW-0812">Transmembrane</keyword>
<accession>A0A4Z0H584</accession>
<protein>
    <recommendedName>
        <fullName evidence="4">YlaH-like family protein</fullName>
    </recommendedName>
</protein>
<dbReference type="InterPro" id="IPR025620">
    <property type="entry name" value="YlaH"/>
</dbReference>
<name>A0A4Z0H584_9BACI</name>
<gene>
    <name evidence="2" type="ORF">E4663_08675</name>
</gene>
<feature type="transmembrane region" description="Helical" evidence="1">
    <location>
        <begin position="38"/>
        <end position="60"/>
    </location>
</feature>
<feature type="transmembrane region" description="Helical" evidence="1">
    <location>
        <begin position="72"/>
        <end position="89"/>
    </location>
</feature>